<organism evidence="3 4">
    <name type="scientific">Corynebacterium casei UCMA 3821</name>
    <dbReference type="NCBI Taxonomy" id="1110505"/>
    <lineage>
        <taxon>Bacteria</taxon>
        <taxon>Bacillati</taxon>
        <taxon>Actinomycetota</taxon>
        <taxon>Actinomycetes</taxon>
        <taxon>Mycobacteriales</taxon>
        <taxon>Corynebacteriaceae</taxon>
        <taxon>Corynebacterium</taxon>
    </lineage>
</organism>
<dbReference type="AlphaFoldDB" id="G7HVK0"/>
<accession>G7HVK0</accession>
<keyword evidence="2" id="KW-1133">Transmembrane helix</keyword>
<feature type="transmembrane region" description="Helical" evidence="2">
    <location>
        <begin position="124"/>
        <end position="145"/>
    </location>
</feature>
<sequence length="218" mass="24101">MSKQQLNPIQAERKIAQTMDLRNQVIPLIIADAFYVAWLLLPQAAGLRGFQIITFSAAARETMSIAEFVFAILATLGVGICTTLVLITRKAVFGLVGWMFVTVGFAYSLFMVWMRGTRTDSAEIGMWCGIIAVAIATVSYSLVALRRNPEQLEAAQRAREAAAELDSVGQAQMDIRKEAAPEVNHLLVDDRRARAAERHQDVQKSKKPREPKQGPAED</sequence>
<feature type="transmembrane region" description="Helical" evidence="2">
    <location>
        <begin position="92"/>
        <end position="112"/>
    </location>
</feature>
<feature type="transmembrane region" description="Helical" evidence="2">
    <location>
        <begin position="68"/>
        <end position="87"/>
    </location>
</feature>
<protein>
    <recommendedName>
        <fullName evidence="5">Transmembrane protein</fullName>
    </recommendedName>
</protein>
<evidence type="ECO:0000256" key="1">
    <source>
        <dbReference type="SAM" id="MobiDB-lite"/>
    </source>
</evidence>
<feature type="region of interest" description="Disordered" evidence="1">
    <location>
        <begin position="194"/>
        <end position="218"/>
    </location>
</feature>
<dbReference type="RefSeq" id="WP_006821774.1">
    <property type="nucleotide sequence ID" value="NZ_CAFW01000015.1"/>
</dbReference>
<proteinExistence type="predicted"/>
<feature type="compositionally biased region" description="Basic and acidic residues" evidence="1">
    <location>
        <begin position="194"/>
        <end position="212"/>
    </location>
</feature>
<evidence type="ECO:0000313" key="3">
    <source>
        <dbReference type="EMBL" id="CCE54215.1"/>
    </source>
</evidence>
<evidence type="ECO:0000313" key="4">
    <source>
        <dbReference type="Proteomes" id="UP000004840"/>
    </source>
</evidence>
<feature type="transmembrane region" description="Helical" evidence="2">
    <location>
        <begin position="21"/>
        <end position="41"/>
    </location>
</feature>
<keyword evidence="2" id="KW-0472">Membrane</keyword>
<gene>
    <name evidence="3" type="ORF">CCAS_03025</name>
</gene>
<comment type="caution">
    <text evidence="3">The sequence shown here is derived from an EMBL/GenBank/DDBJ whole genome shotgun (WGS) entry which is preliminary data.</text>
</comment>
<name>G7HVK0_9CORY</name>
<dbReference type="GeneID" id="82877422"/>
<dbReference type="Proteomes" id="UP000004840">
    <property type="component" value="Unassembled WGS sequence"/>
</dbReference>
<keyword evidence="2" id="KW-0812">Transmembrane</keyword>
<dbReference type="EMBL" id="CAFW01000015">
    <property type="protein sequence ID" value="CCE54215.1"/>
    <property type="molecule type" value="Genomic_DNA"/>
</dbReference>
<evidence type="ECO:0000256" key="2">
    <source>
        <dbReference type="SAM" id="Phobius"/>
    </source>
</evidence>
<evidence type="ECO:0008006" key="5">
    <source>
        <dbReference type="Google" id="ProtNLM"/>
    </source>
</evidence>
<reference evidence="3 4" key="1">
    <citation type="journal article" date="2012" name="J. Bacteriol.">
        <title>Genome Sequence of Corynebacterium casei UCMA 3821, Isolated from a Smear-Ripened Cheese.</title>
        <authorList>
            <person name="Monnet C."/>
            <person name="Loux V."/>
            <person name="Bento P."/>
            <person name="Gibrat J.F."/>
            <person name="Straub C."/>
            <person name="Bonnarme P."/>
            <person name="Landaud S."/>
            <person name="Irlinger F."/>
        </authorList>
    </citation>
    <scope>NUCLEOTIDE SEQUENCE [LARGE SCALE GENOMIC DNA]</scope>
    <source>
        <strain evidence="3 4">UCMA 3821</strain>
    </source>
</reference>